<keyword evidence="2" id="KW-0675">Receptor</keyword>
<accession>A0A3N4U8W9</accession>
<dbReference type="Proteomes" id="UP000269689">
    <property type="component" value="Unassembled WGS sequence"/>
</dbReference>
<dbReference type="InterPro" id="IPR035965">
    <property type="entry name" value="PAS-like_dom_sf"/>
</dbReference>
<dbReference type="Pfam" id="PF08447">
    <property type="entry name" value="PAS_3"/>
    <property type="match status" value="1"/>
</dbReference>
<dbReference type="AlphaFoldDB" id="A0A3N4U8W9"/>
<feature type="domain" description="PAS fold-3" evidence="1">
    <location>
        <begin position="39"/>
        <end position="107"/>
    </location>
</feature>
<dbReference type="SUPFAM" id="SSF55785">
    <property type="entry name" value="PYP-like sensor domain (PAS domain)"/>
    <property type="match status" value="1"/>
</dbReference>
<protein>
    <submittedName>
        <fullName evidence="2">Aerotaxis receptor</fullName>
    </submittedName>
</protein>
<evidence type="ECO:0000313" key="2">
    <source>
        <dbReference type="EMBL" id="RPE66248.1"/>
    </source>
</evidence>
<dbReference type="OrthoDB" id="266313at2"/>
<dbReference type="EMBL" id="RKQK01000003">
    <property type="protein sequence ID" value="RPE66248.1"/>
    <property type="molecule type" value="Genomic_DNA"/>
</dbReference>
<evidence type="ECO:0000259" key="1">
    <source>
        <dbReference type="Pfam" id="PF08447"/>
    </source>
</evidence>
<name>A0A3N4U8W9_9RHOB</name>
<evidence type="ECO:0000313" key="3">
    <source>
        <dbReference type="Proteomes" id="UP000269689"/>
    </source>
</evidence>
<dbReference type="Gene3D" id="3.30.450.20">
    <property type="entry name" value="PAS domain"/>
    <property type="match status" value="1"/>
</dbReference>
<sequence>MSFQHDHSAFHGKQIEVQFNCDEVLCACTDETGVITAGNSAFERVSGFDWGELEKAPHSLLRHPDMPKGMFHHIWSVLQSGKSVAAYILNQSKTGDAYWVFCVMAPIEGGYLSMSFKPSSDIFDAVRQIYSTALEQEKAGLSAQDSSAHILSAIQDLGYVDYANFEAQALGAEGQARDKILGRVSNKLSTTLTDMSTALMALGAEQEKLFGFFKAIRGIPSNMRIVASRLEPAGGPISAISQNYRLMSDEVHGHLKGFKIEGEKETVSAAVSARVQNVVFLVSASALFGELSDTLMSRDNAVEGGVSNVDVASEAKALRTQFSKDAVQALNGVSRDVVGLARSSKDMRQLVAGLDSIRVLCRVEAGRLGANSVSLTPVIDQLDKFHKEIDRSLEQILFQADKISSCLETVMKNSAMVSASRLRR</sequence>
<keyword evidence="3" id="KW-1185">Reference proteome</keyword>
<comment type="caution">
    <text evidence="2">The sequence shown here is derived from an EMBL/GenBank/DDBJ whole genome shotgun (WGS) entry which is preliminary data.</text>
</comment>
<gene>
    <name evidence="2" type="ORF">EDD53_1948</name>
</gene>
<reference evidence="2 3" key="1">
    <citation type="submission" date="2018-11" db="EMBL/GenBank/DDBJ databases">
        <title>Genomic Encyclopedia of Type Strains, Phase IV (KMG-IV): sequencing the most valuable type-strain genomes for metagenomic binning, comparative biology and taxonomic classification.</title>
        <authorList>
            <person name="Goeker M."/>
        </authorList>
    </citation>
    <scope>NUCLEOTIDE SEQUENCE [LARGE SCALE GENOMIC DNA]</scope>
    <source>
        <strain evidence="2 3">DSM 104731</strain>
    </source>
</reference>
<organism evidence="2 3">
    <name type="scientific">Pacificibacter maritimus</name>
    <dbReference type="NCBI Taxonomy" id="762213"/>
    <lineage>
        <taxon>Bacteria</taxon>
        <taxon>Pseudomonadati</taxon>
        <taxon>Pseudomonadota</taxon>
        <taxon>Alphaproteobacteria</taxon>
        <taxon>Rhodobacterales</taxon>
        <taxon>Roseobacteraceae</taxon>
        <taxon>Pacificibacter</taxon>
    </lineage>
</organism>
<dbReference type="InterPro" id="IPR013655">
    <property type="entry name" value="PAS_fold_3"/>
</dbReference>
<proteinExistence type="predicted"/>
<dbReference type="RefSeq" id="WP_123793016.1">
    <property type="nucleotide sequence ID" value="NZ_RKQK01000003.1"/>
</dbReference>